<accession>A0A0A9EEZ9</accession>
<organism evidence="1">
    <name type="scientific">Arundo donax</name>
    <name type="common">Giant reed</name>
    <name type="synonym">Donax arundinaceus</name>
    <dbReference type="NCBI Taxonomy" id="35708"/>
    <lineage>
        <taxon>Eukaryota</taxon>
        <taxon>Viridiplantae</taxon>
        <taxon>Streptophyta</taxon>
        <taxon>Embryophyta</taxon>
        <taxon>Tracheophyta</taxon>
        <taxon>Spermatophyta</taxon>
        <taxon>Magnoliopsida</taxon>
        <taxon>Liliopsida</taxon>
        <taxon>Poales</taxon>
        <taxon>Poaceae</taxon>
        <taxon>PACMAD clade</taxon>
        <taxon>Arundinoideae</taxon>
        <taxon>Arundineae</taxon>
        <taxon>Arundo</taxon>
    </lineage>
</organism>
<proteinExistence type="predicted"/>
<evidence type="ECO:0000313" key="1">
    <source>
        <dbReference type="EMBL" id="JAD98611.1"/>
    </source>
</evidence>
<dbReference type="EMBL" id="GBRH01199284">
    <property type="protein sequence ID" value="JAD98611.1"/>
    <property type="molecule type" value="Transcribed_RNA"/>
</dbReference>
<sequence length="14" mass="1763">MFLQVALVIHWYRS</sequence>
<reference evidence="1" key="2">
    <citation type="journal article" date="2015" name="Data Brief">
        <title>Shoot transcriptome of the giant reed, Arundo donax.</title>
        <authorList>
            <person name="Barrero R.A."/>
            <person name="Guerrero F.D."/>
            <person name="Moolhuijzen P."/>
            <person name="Goolsby J.A."/>
            <person name="Tidwell J."/>
            <person name="Bellgard S.E."/>
            <person name="Bellgard M.I."/>
        </authorList>
    </citation>
    <scope>NUCLEOTIDE SEQUENCE</scope>
    <source>
        <tissue evidence="1">Shoot tissue taken approximately 20 cm above the soil surface</tissue>
    </source>
</reference>
<protein>
    <submittedName>
        <fullName evidence="1">Uncharacterized protein</fullName>
    </submittedName>
</protein>
<name>A0A0A9EEZ9_ARUDO</name>
<reference evidence="1" key="1">
    <citation type="submission" date="2014-09" db="EMBL/GenBank/DDBJ databases">
        <authorList>
            <person name="Magalhaes I.L.F."/>
            <person name="Oliveira U."/>
            <person name="Santos F.R."/>
            <person name="Vidigal T.H.D.A."/>
            <person name="Brescovit A.D."/>
            <person name="Santos A.J."/>
        </authorList>
    </citation>
    <scope>NUCLEOTIDE SEQUENCE</scope>
    <source>
        <tissue evidence="1">Shoot tissue taken approximately 20 cm above the soil surface</tissue>
    </source>
</reference>